<feature type="domain" description="Reverse transcriptase" evidence="1">
    <location>
        <begin position="8"/>
        <end position="79"/>
    </location>
</feature>
<name>A0AAV2CDK1_9ROSI</name>
<proteinExistence type="predicted"/>
<organism evidence="2 3">
    <name type="scientific">Linum trigynum</name>
    <dbReference type="NCBI Taxonomy" id="586398"/>
    <lineage>
        <taxon>Eukaryota</taxon>
        <taxon>Viridiplantae</taxon>
        <taxon>Streptophyta</taxon>
        <taxon>Embryophyta</taxon>
        <taxon>Tracheophyta</taxon>
        <taxon>Spermatophyta</taxon>
        <taxon>Magnoliopsida</taxon>
        <taxon>eudicotyledons</taxon>
        <taxon>Gunneridae</taxon>
        <taxon>Pentapetalae</taxon>
        <taxon>rosids</taxon>
        <taxon>fabids</taxon>
        <taxon>Malpighiales</taxon>
        <taxon>Linaceae</taxon>
        <taxon>Linum</taxon>
    </lineage>
</organism>
<dbReference type="EMBL" id="OZ034813">
    <property type="protein sequence ID" value="CAL1354074.1"/>
    <property type="molecule type" value="Genomic_DNA"/>
</dbReference>
<dbReference type="AlphaFoldDB" id="A0AAV2CDK1"/>
<evidence type="ECO:0000259" key="1">
    <source>
        <dbReference type="Pfam" id="PF00078"/>
    </source>
</evidence>
<dbReference type="Proteomes" id="UP001497516">
    <property type="component" value="Chromosome 1"/>
</dbReference>
<evidence type="ECO:0000313" key="3">
    <source>
        <dbReference type="Proteomes" id="UP001497516"/>
    </source>
</evidence>
<keyword evidence="3" id="KW-1185">Reference proteome</keyword>
<evidence type="ECO:0000313" key="2">
    <source>
        <dbReference type="EMBL" id="CAL1354074.1"/>
    </source>
</evidence>
<accession>A0AAV2CDK1</accession>
<protein>
    <recommendedName>
        <fullName evidence="1">Reverse transcriptase domain-containing protein</fullName>
    </recommendedName>
</protein>
<gene>
    <name evidence="2" type="ORF">LTRI10_LOCUS1927</name>
</gene>
<sequence>MATELVKDYHKNRISPRCALKIDLMKAFDSVDWSFLFKVMTAMGMPAEFVKLVEACVTSPMLSVSFNGGLCGYFAAAKGLK</sequence>
<reference evidence="2 3" key="1">
    <citation type="submission" date="2024-04" db="EMBL/GenBank/DDBJ databases">
        <authorList>
            <person name="Fracassetti M."/>
        </authorList>
    </citation>
    <scope>NUCLEOTIDE SEQUENCE [LARGE SCALE GENOMIC DNA]</scope>
</reference>
<dbReference type="Pfam" id="PF00078">
    <property type="entry name" value="RVT_1"/>
    <property type="match status" value="1"/>
</dbReference>
<dbReference type="InterPro" id="IPR000477">
    <property type="entry name" value="RT_dom"/>
</dbReference>